<protein>
    <submittedName>
        <fullName evidence="1">Uncharacterized protein</fullName>
    </submittedName>
</protein>
<proteinExistence type="predicted"/>
<gene>
    <name evidence="1" type="ORF">EH32_11055</name>
</gene>
<sequence>MPSIENFLTYAFWQYGTIGHLSDFSTIRFLAWLARFALASKPVFGVIPSQVALRRSAHIGLEPAQAA</sequence>
<dbReference type="KEGG" id="elq:Ga0102493_11364"/>
<dbReference type="PATRIC" id="fig|39960.10.peg.2620"/>
<accession>A0A074MKD4</accession>
<evidence type="ECO:0000313" key="1">
    <source>
        <dbReference type="EMBL" id="KEO93255.1"/>
    </source>
</evidence>
<organism evidence="1 2">
    <name type="scientific">Erythrobacter litoralis</name>
    <dbReference type="NCBI Taxonomy" id="39960"/>
    <lineage>
        <taxon>Bacteria</taxon>
        <taxon>Pseudomonadati</taxon>
        <taxon>Pseudomonadota</taxon>
        <taxon>Alphaproteobacteria</taxon>
        <taxon>Sphingomonadales</taxon>
        <taxon>Erythrobacteraceae</taxon>
        <taxon>Erythrobacter/Porphyrobacter group</taxon>
        <taxon>Erythrobacter</taxon>
    </lineage>
</organism>
<keyword evidence="2" id="KW-1185">Reference proteome</keyword>
<comment type="caution">
    <text evidence="1">The sequence shown here is derived from an EMBL/GenBank/DDBJ whole genome shotgun (WGS) entry which is preliminary data.</text>
</comment>
<reference evidence="1 2" key="1">
    <citation type="submission" date="2014-04" db="EMBL/GenBank/DDBJ databases">
        <title>A comprehensive comparison of genomes of Erythrobacter spp. Strains.</title>
        <authorList>
            <person name="Zheng Q."/>
        </authorList>
    </citation>
    <scope>NUCLEOTIDE SEQUENCE [LARGE SCALE GENOMIC DNA]</scope>
    <source>
        <strain evidence="1 2">DSM 8509</strain>
    </source>
</reference>
<dbReference type="EMBL" id="JMIX01000006">
    <property type="protein sequence ID" value="KEO93255.1"/>
    <property type="molecule type" value="Genomic_DNA"/>
</dbReference>
<evidence type="ECO:0000313" key="2">
    <source>
        <dbReference type="Proteomes" id="UP000027866"/>
    </source>
</evidence>
<dbReference type="RefSeq" id="WP_034903190.1">
    <property type="nucleotide sequence ID" value="NZ_JMIX01000006.1"/>
</dbReference>
<name>A0A074MKD4_9SPHN</name>
<dbReference type="AlphaFoldDB" id="A0A074MKD4"/>
<dbReference type="Proteomes" id="UP000027866">
    <property type="component" value="Unassembled WGS sequence"/>
</dbReference>